<accession>A0A2K1IHT2</accession>
<evidence type="ECO:0000313" key="1">
    <source>
        <dbReference type="EMBL" id="PNR28834.1"/>
    </source>
</evidence>
<dbReference type="EnsemblPlants" id="Pp3c23_1330V3.1">
    <property type="protein sequence ID" value="Pp3c23_1330V3.1"/>
    <property type="gene ID" value="Pp3c23_1330"/>
</dbReference>
<reference evidence="1 3" key="2">
    <citation type="journal article" date="2018" name="Plant J.">
        <title>The Physcomitrella patens chromosome-scale assembly reveals moss genome structure and evolution.</title>
        <authorList>
            <person name="Lang D."/>
            <person name="Ullrich K.K."/>
            <person name="Murat F."/>
            <person name="Fuchs J."/>
            <person name="Jenkins J."/>
            <person name="Haas F.B."/>
            <person name="Piednoel M."/>
            <person name="Gundlach H."/>
            <person name="Van Bel M."/>
            <person name="Meyberg R."/>
            <person name="Vives C."/>
            <person name="Morata J."/>
            <person name="Symeonidi A."/>
            <person name="Hiss M."/>
            <person name="Muchero W."/>
            <person name="Kamisugi Y."/>
            <person name="Saleh O."/>
            <person name="Blanc G."/>
            <person name="Decker E.L."/>
            <person name="van Gessel N."/>
            <person name="Grimwood J."/>
            <person name="Hayes R.D."/>
            <person name="Graham S.W."/>
            <person name="Gunter L.E."/>
            <person name="McDaniel S.F."/>
            <person name="Hoernstein S.N.W."/>
            <person name="Larsson A."/>
            <person name="Li F.W."/>
            <person name="Perroud P.F."/>
            <person name="Phillips J."/>
            <person name="Ranjan P."/>
            <person name="Rokshar D.S."/>
            <person name="Rothfels C.J."/>
            <person name="Schneider L."/>
            <person name="Shu S."/>
            <person name="Stevenson D.W."/>
            <person name="Thummler F."/>
            <person name="Tillich M."/>
            <person name="Villarreal Aguilar J.C."/>
            <person name="Widiez T."/>
            <person name="Wong G.K."/>
            <person name="Wymore A."/>
            <person name="Zhang Y."/>
            <person name="Zimmer A.D."/>
            <person name="Quatrano R.S."/>
            <person name="Mayer K.F.X."/>
            <person name="Goodstein D."/>
            <person name="Casacuberta J.M."/>
            <person name="Vandepoele K."/>
            <person name="Reski R."/>
            <person name="Cuming A.C."/>
            <person name="Tuskan G.A."/>
            <person name="Maumus F."/>
            <person name="Salse J."/>
            <person name="Schmutz J."/>
            <person name="Rensing S.A."/>
        </authorList>
    </citation>
    <scope>NUCLEOTIDE SEQUENCE [LARGE SCALE GENOMIC DNA]</scope>
    <source>
        <strain evidence="2 3">cv. Gransden 2004</strain>
    </source>
</reference>
<keyword evidence="3" id="KW-1185">Reference proteome</keyword>
<dbReference type="Gramene" id="Pp3c23_1330V3.1">
    <property type="protein sequence ID" value="Pp3c23_1330V3.1"/>
    <property type="gene ID" value="Pp3c23_1330"/>
</dbReference>
<gene>
    <name evidence="1" type="ORF">PHYPA_027526</name>
</gene>
<sequence length="88" mass="10102">MATKEIILYRQMLADLGFLEEKATIVYSNSQSAIQLIVKPKFHSRTKHNGVLHIDYISMNANIANIFTKALNLEKFKKLHAFLTIYSC</sequence>
<reference evidence="2" key="3">
    <citation type="submission" date="2020-12" db="UniProtKB">
        <authorList>
            <consortium name="EnsemblPlants"/>
        </authorList>
    </citation>
    <scope>IDENTIFICATION</scope>
</reference>
<protein>
    <recommendedName>
        <fullName evidence="4">Reverse transcriptase Ty1/copia-type domain-containing protein</fullName>
    </recommendedName>
</protein>
<reference evidence="1 3" key="1">
    <citation type="journal article" date="2008" name="Science">
        <title>The Physcomitrella genome reveals evolutionary insights into the conquest of land by plants.</title>
        <authorList>
            <person name="Rensing S."/>
            <person name="Lang D."/>
            <person name="Zimmer A."/>
            <person name="Terry A."/>
            <person name="Salamov A."/>
            <person name="Shapiro H."/>
            <person name="Nishiyama T."/>
            <person name="Perroud P.-F."/>
            <person name="Lindquist E."/>
            <person name="Kamisugi Y."/>
            <person name="Tanahashi T."/>
            <person name="Sakakibara K."/>
            <person name="Fujita T."/>
            <person name="Oishi K."/>
            <person name="Shin-I T."/>
            <person name="Kuroki Y."/>
            <person name="Toyoda A."/>
            <person name="Suzuki Y."/>
            <person name="Hashimoto A."/>
            <person name="Yamaguchi K."/>
            <person name="Sugano A."/>
            <person name="Kohara Y."/>
            <person name="Fujiyama A."/>
            <person name="Anterola A."/>
            <person name="Aoki S."/>
            <person name="Ashton N."/>
            <person name="Barbazuk W.B."/>
            <person name="Barker E."/>
            <person name="Bennetzen J."/>
            <person name="Bezanilla M."/>
            <person name="Blankenship R."/>
            <person name="Cho S.H."/>
            <person name="Dutcher S."/>
            <person name="Estelle M."/>
            <person name="Fawcett J.A."/>
            <person name="Gundlach H."/>
            <person name="Hanada K."/>
            <person name="Heyl A."/>
            <person name="Hicks K.A."/>
            <person name="Hugh J."/>
            <person name="Lohr M."/>
            <person name="Mayer K."/>
            <person name="Melkozernov A."/>
            <person name="Murata T."/>
            <person name="Nelson D."/>
            <person name="Pils B."/>
            <person name="Prigge M."/>
            <person name="Reiss B."/>
            <person name="Renner T."/>
            <person name="Rombauts S."/>
            <person name="Rushton P."/>
            <person name="Sanderfoot A."/>
            <person name="Schween G."/>
            <person name="Shiu S.-H."/>
            <person name="Stueber K."/>
            <person name="Theodoulou F.L."/>
            <person name="Tu H."/>
            <person name="Van de Peer Y."/>
            <person name="Verrier P.J."/>
            <person name="Waters E."/>
            <person name="Wood A."/>
            <person name="Yang L."/>
            <person name="Cove D."/>
            <person name="Cuming A."/>
            <person name="Hasebe M."/>
            <person name="Lucas S."/>
            <person name="Mishler D.B."/>
            <person name="Reski R."/>
            <person name="Grigoriev I."/>
            <person name="Quatrano R.S."/>
            <person name="Boore J.L."/>
        </authorList>
    </citation>
    <scope>NUCLEOTIDE SEQUENCE [LARGE SCALE GENOMIC DNA]</scope>
    <source>
        <strain evidence="2 3">cv. Gransden 2004</strain>
    </source>
</reference>
<organism evidence="1">
    <name type="scientific">Physcomitrium patens</name>
    <name type="common">Spreading-leaved earth moss</name>
    <name type="synonym">Physcomitrella patens</name>
    <dbReference type="NCBI Taxonomy" id="3218"/>
    <lineage>
        <taxon>Eukaryota</taxon>
        <taxon>Viridiplantae</taxon>
        <taxon>Streptophyta</taxon>
        <taxon>Embryophyta</taxon>
        <taxon>Bryophyta</taxon>
        <taxon>Bryophytina</taxon>
        <taxon>Bryopsida</taxon>
        <taxon>Funariidae</taxon>
        <taxon>Funariales</taxon>
        <taxon>Funariaceae</taxon>
        <taxon>Physcomitrium</taxon>
    </lineage>
</organism>
<dbReference type="CDD" id="cd09272">
    <property type="entry name" value="RNase_HI_RT_Ty1"/>
    <property type="match status" value="1"/>
</dbReference>
<dbReference type="Proteomes" id="UP000006727">
    <property type="component" value="Chromosome 23"/>
</dbReference>
<evidence type="ECO:0000313" key="3">
    <source>
        <dbReference type="Proteomes" id="UP000006727"/>
    </source>
</evidence>
<evidence type="ECO:0008006" key="4">
    <source>
        <dbReference type="Google" id="ProtNLM"/>
    </source>
</evidence>
<evidence type="ECO:0000313" key="2">
    <source>
        <dbReference type="EnsemblPlants" id="Pp3c23_1330V3.1"/>
    </source>
</evidence>
<dbReference type="EMBL" id="ABEU02000023">
    <property type="protein sequence ID" value="PNR28834.1"/>
    <property type="molecule type" value="Genomic_DNA"/>
</dbReference>
<dbReference type="InParanoid" id="A0A2K1IHT2"/>
<name>A0A2K1IHT2_PHYPA</name>
<dbReference type="AlphaFoldDB" id="A0A2K1IHT2"/>
<proteinExistence type="predicted"/>